<evidence type="ECO:0000313" key="3">
    <source>
        <dbReference type="Proteomes" id="UP001382727"/>
    </source>
</evidence>
<organism evidence="2 3">
    <name type="scientific">Janibacter alittae</name>
    <dbReference type="NCBI Taxonomy" id="3115209"/>
    <lineage>
        <taxon>Bacteria</taxon>
        <taxon>Bacillati</taxon>
        <taxon>Actinomycetota</taxon>
        <taxon>Actinomycetes</taxon>
        <taxon>Micrococcales</taxon>
        <taxon>Intrasporangiaceae</taxon>
        <taxon>Janibacter</taxon>
    </lineage>
</organism>
<gene>
    <name evidence="2" type="ORF">V1351_02020</name>
</gene>
<dbReference type="InterPro" id="IPR002734">
    <property type="entry name" value="RibDG_C"/>
</dbReference>
<dbReference type="RefSeq" id="WP_338750231.1">
    <property type="nucleotide sequence ID" value="NZ_CP144913.1"/>
</dbReference>
<evidence type="ECO:0000259" key="1">
    <source>
        <dbReference type="Pfam" id="PF01872"/>
    </source>
</evidence>
<dbReference type="Gene3D" id="3.40.430.10">
    <property type="entry name" value="Dihydrofolate Reductase, subunit A"/>
    <property type="match status" value="1"/>
</dbReference>
<evidence type="ECO:0000313" key="2">
    <source>
        <dbReference type="EMBL" id="WXB76858.1"/>
    </source>
</evidence>
<name>A0ABZ2MIL3_9MICO</name>
<sequence>MATYTADMFMTLDGFGTGPIAFWGKEGPELVEYRYRTYFAGTNETLVFGANTYRAMARFASQMVETREFSALTARDKVVISRSMTEPLGWDNSTLEAEDALVVVPRLKAESSVPLRSHGSINMNRALLAAGLVDRLEVTVFPIITGISGADPVLADLPDIDLELVDSRLFDGRVQQFVYKPTVLESPLG</sequence>
<dbReference type="EMBL" id="CP144913">
    <property type="protein sequence ID" value="WXB76858.1"/>
    <property type="molecule type" value="Genomic_DNA"/>
</dbReference>
<protein>
    <submittedName>
        <fullName evidence="2">Dihydrofolate reductase family protein</fullName>
    </submittedName>
</protein>
<dbReference type="Pfam" id="PF01872">
    <property type="entry name" value="RibD_C"/>
    <property type="match status" value="1"/>
</dbReference>
<reference evidence="2 3" key="1">
    <citation type="submission" date="2024-02" db="EMBL/GenBank/DDBJ databases">
        <title>Janibacter sp. nov., isolated from gut of marine sandworm.</title>
        <authorList>
            <person name="Kim B."/>
            <person name="Jun M.O."/>
            <person name="Shin N.-R."/>
        </authorList>
    </citation>
    <scope>NUCLEOTIDE SEQUENCE [LARGE SCALE GENOMIC DNA]</scope>
    <source>
        <strain evidence="2 3">A1S7</strain>
    </source>
</reference>
<feature type="domain" description="Bacterial bifunctional deaminase-reductase C-terminal" evidence="1">
    <location>
        <begin position="5"/>
        <end position="172"/>
    </location>
</feature>
<proteinExistence type="predicted"/>
<keyword evidence="3" id="KW-1185">Reference proteome</keyword>
<dbReference type="InterPro" id="IPR024072">
    <property type="entry name" value="DHFR-like_dom_sf"/>
</dbReference>
<dbReference type="Proteomes" id="UP001382727">
    <property type="component" value="Chromosome"/>
</dbReference>
<accession>A0ABZ2MIL3</accession>
<dbReference type="SUPFAM" id="SSF53597">
    <property type="entry name" value="Dihydrofolate reductase-like"/>
    <property type="match status" value="1"/>
</dbReference>